<dbReference type="EMBL" id="ML220114">
    <property type="protein sequence ID" value="TGZ82795.1"/>
    <property type="molecule type" value="Genomic_DNA"/>
</dbReference>
<gene>
    <name evidence="2" type="ORF">EX30DRAFT_141034</name>
</gene>
<feature type="region of interest" description="Disordered" evidence="1">
    <location>
        <begin position="31"/>
        <end position="63"/>
    </location>
</feature>
<sequence>MGWHKVSFCDCSCPMINTFLASFRRTSSTHHRHRSSLPSHITMSTASQPHTEELKSLSSGPDSQFSSLSTLVDSLSDDNSQFEVPPFLDTIHIDLPSFSPDDAANLIELFRLLSEDHGVLSITDLHITLSLNSTDSSPNSIDVNNLLLDMLYDAPARRPRFAGIEKFWFKAIGIKGDTLWKIVAGAREITVWWDENQMEESMNELWETLRDGRLMMIERLKVAVVEKNGGVTEEVQEKARTGLAEMEKKVGELRGRERFGIELAVNES</sequence>
<organism evidence="2 3">
    <name type="scientific">Ascodesmis nigricans</name>
    <dbReference type="NCBI Taxonomy" id="341454"/>
    <lineage>
        <taxon>Eukaryota</taxon>
        <taxon>Fungi</taxon>
        <taxon>Dikarya</taxon>
        <taxon>Ascomycota</taxon>
        <taxon>Pezizomycotina</taxon>
        <taxon>Pezizomycetes</taxon>
        <taxon>Pezizales</taxon>
        <taxon>Ascodesmidaceae</taxon>
        <taxon>Ascodesmis</taxon>
    </lineage>
</organism>
<dbReference type="AlphaFoldDB" id="A0A4V3SJ67"/>
<protein>
    <submittedName>
        <fullName evidence="2">Uncharacterized protein</fullName>
    </submittedName>
</protein>
<reference evidence="2 3" key="1">
    <citation type="submission" date="2019-04" db="EMBL/GenBank/DDBJ databases">
        <title>Comparative genomics and transcriptomics to analyze fruiting body development in filamentous ascomycetes.</title>
        <authorList>
            <consortium name="DOE Joint Genome Institute"/>
            <person name="Lutkenhaus R."/>
            <person name="Traeger S."/>
            <person name="Breuer J."/>
            <person name="Kuo A."/>
            <person name="Lipzen A."/>
            <person name="Pangilinan J."/>
            <person name="Dilworth D."/>
            <person name="Sandor L."/>
            <person name="Poggeler S."/>
            <person name="Barry K."/>
            <person name="Grigoriev I.V."/>
            <person name="Nowrousian M."/>
        </authorList>
    </citation>
    <scope>NUCLEOTIDE SEQUENCE [LARGE SCALE GENOMIC DNA]</scope>
    <source>
        <strain evidence="2 3">CBS 389.68</strain>
    </source>
</reference>
<feature type="compositionally biased region" description="Polar residues" evidence="1">
    <location>
        <begin position="37"/>
        <end position="49"/>
    </location>
</feature>
<keyword evidence="3" id="KW-1185">Reference proteome</keyword>
<name>A0A4V3SJ67_9PEZI</name>
<proteinExistence type="predicted"/>
<evidence type="ECO:0000313" key="3">
    <source>
        <dbReference type="Proteomes" id="UP000298138"/>
    </source>
</evidence>
<evidence type="ECO:0000256" key="1">
    <source>
        <dbReference type="SAM" id="MobiDB-lite"/>
    </source>
</evidence>
<accession>A0A4V3SJ67</accession>
<dbReference type="InParanoid" id="A0A4V3SJ67"/>
<dbReference type="Proteomes" id="UP000298138">
    <property type="component" value="Unassembled WGS sequence"/>
</dbReference>
<evidence type="ECO:0000313" key="2">
    <source>
        <dbReference type="EMBL" id="TGZ82795.1"/>
    </source>
</evidence>